<dbReference type="AlphaFoldDB" id="A0A0A8K2D4"/>
<feature type="compositionally biased region" description="Low complexity" evidence="1">
    <location>
        <begin position="15"/>
        <end position="37"/>
    </location>
</feature>
<organism evidence="2 3">
    <name type="scientific">Methyloceanibacter caenitepidi</name>
    <dbReference type="NCBI Taxonomy" id="1384459"/>
    <lineage>
        <taxon>Bacteria</taxon>
        <taxon>Pseudomonadati</taxon>
        <taxon>Pseudomonadota</taxon>
        <taxon>Alphaproteobacteria</taxon>
        <taxon>Hyphomicrobiales</taxon>
        <taxon>Hyphomicrobiaceae</taxon>
        <taxon>Methyloceanibacter</taxon>
    </lineage>
</organism>
<protein>
    <submittedName>
        <fullName evidence="2">Uncharacterized protein</fullName>
    </submittedName>
</protein>
<evidence type="ECO:0000256" key="1">
    <source>
        <dbReference type="SAM" id="MobiDB-lite"/>
    </source>
</evidence>
<dbReference type="EMBL" id="AP014648">
    <property type="protein sequence ID" value="BAQ16906.1"/>
    <property type="molecule type" value="Genomic_DNA"/>
</dbReference>
<evidence type="ECO:0000313" key="2">
    <source>
        <dbReference type="EMBL" id="BAQ16906.1"/>
    </source>
</evidence>
<name>A0A0A8K2D4_9HYPH</name>
<dbReference type="HOGENOM" id="CLU_959113_0_0_5"/>
<feature type="region of interest" description="Disordered" evidence="1">
    <location>
        <begin position="7"/>
        <end position="37"/>
    </location>
</feature>
<gene>
    <name evidence="2" type="ORF">GL4_1450</name>
</gene>
<dbReference type="KEGG" id="mcg:GL4_1450"/>
<dbReference type="STRING" id="1384459.GL4_1450"/>
<keyword evidence="3" id="KW-1185">Reference proteome</keyword>
<sequence length="290" mass="29064">MGLLDILGGGSEPAGTIDTTGTTSQKTSSRSRSSTQTDVPDFLKSLLYGSASTGAGALNKLRRLSNGDLVADFTDDQLAGFDLARGFGGSEPYSTALDTILGTARGDYLFGGDAFDAAVDASVRAAQPHILSTFGAAGRGTGGLAQTAIARAATDAFAEQYGTERGRQVQAASLLPELGLLPIDLLLQTGAAQQGQAQREITAPIAAQQDLFRTALGGLPIASLLGQTSTGSQTGTSSGTTSQQQPYFENEAASGLGLALSGLGLASGLGSTLFGAEALSGGLLGLLGNG</sequence>
<evidence type="ECO:0000313" key="3">
    <source>
        <dbReference type="Proteomes" id="UP000031643"/>
    </source>
</evidence>
<proteinExistence type="predicted"/>
<dbReference type="RefSeq" id="WP_045366042.1">
    <property type="nucleotide sequence ID" value="NZ_AP014648.1"/>
</dbReference>
<reference evidence="2 3" key="1">
    <citation type="submission" date="2014-09" db="EMBL/GenBank/DDBJ databases">
        <title>Genome sequencing of Methyloceanibacter caenitepidi Gela4.</title>
        <authorList>
            <person name="Takeuchi M."/>
            <person name="Susumu S."/>
            <person name="Kamagata Y."/>
            <person name="Oshima K."/>
            <person name="Hattori M."/>
            <person name="Iwasaki W."/>
        </authorList>
    </citation>
    <scope>NUCLEOTIDE SEQUENCE [LARGE SCALE GENOMIC DNA]</scope>
    <source>
        <strain evidence="2 3">Gela4</strain>
    </source>
</reference>
<dbReference type="Proteomes" id="UP000031643">
    <property type="component" value="Chromosome"/>
</dbReference>
<accession>A0A0A8K2D4</accession>